<evidence type="ECO:0000313" key="1">
    <source>
        <dbReference type="EMBL" id="MPC21217.1"/>
    </source>
</evidence>
<proteinExistence type="predicted"/>
<sequence>MRRNAANVNPDAAIQPEEEGHYCYRAREREDVSQVDNSLNDITGGSQGVHHRAATQRACVCPPEEYYQVNIRMHSAYHRYRHLPPPRHTSFALRVSLTISAAGWSQSRTTAAVEGNCTLT</sequence>
<organism evidence="1 2">
    <name type="scientific">Portunus trituberculatus</name>
    <name type="common">Swimming crab</name>
    <name type="synonym">Neptunus trituberculatus</name>
    <dbReference type="NCBI Taxonomy" id="210409"/>
    <lineage>
        <taxon>Eukaryota</taxon>
        <taxon>Metazoa</taxon>
        <taxon>Ecdysozoa</taxon>
        <taxon>Arthropoda</taxon>
        <taxon>Crustacea</taxon>
        <taxon>Multicrustacea</taxon>
        <taxon>Malacostraca</taxon>
        <taxon>Eumalacostraca</taxon>
        <taxon>Eucarida</taxon>
        <taxon>Decapoda</taxon>
        <taxon>Pleocyemata</taxon>
        <taxon>Brachyura</taxon>
        <taxon>Eubrachyura</taxon>
        <taxon>Portunoidea</taxon>
        <taxon>Portunidae</taxon>
        <taxon>Portuninae</taxon>
        <taxon>Portunus</taxon>
    </lineage>
</organism>
<comment type="caution">
    <text evidence="1">The sequence shown here is derived from an EMBL/GenBank/DDBJ whole genome shotgun (WGS) entry which is preliminary data.</text>
</comment>
<keyword evidence="2" id="KW-1185">Reference proteome</keyword>
<reference evidence="1 2" key="1">
    <citation type="submission" date="2019-05" db="EMBL/GenBank/DDBJ databases">
        <title>Another draft genome of Portunus trituberculatus and its Hox gene families provides insights of decapod evolution.</title>
        <authorList>
            <person name="Jeong J.-H."/>
            <person name="Song I."/>
            <person name="Kim S."/>
            <person name="Choi T."/>
            <person name="Kim D."/>
            <person name="Ryu S."/>
            <person name="Kim W."/>
        </authorList>
    </citation>
    <scope>NUCLEOTIDE SEQUENCE [LARGE SCALE GENOMIC DNA]</scope>
    <source>
        <tissue evidence="1">Muscle</tissue>
    </source>
</reference>
<dbReference type="EMBL" id="VSRR010000953">
    <property type="protein sequence ID" value="MPC21217.1"/>
    <property type="molecule type" value="Genomic_DNA"/>
</dbReference>
<evidence type="ECO:0000313" key="2">
    <source>
        <dbReference type="Proteomes" id="UP000324222"/>
    </source>
</evidence>
<dbReference type="Proteomes" id="UP000324222">
    <property type="component" value="Unassembled WGS sequence"/>
</dbReference>
<dbReference type="AlphaFoldDB" id="A0A5B7DJ53"/>
<gene>
    <name evidence="1" type="ORF">E2C01_014194</name>
</gene>
<protein>
    <submittedName>
        <fullName evidence="1">Uncharacterized protein</fullName>
    </submittedName>
</protein>
<accession>A0A5B7DJ53</accession>
<name>A0A5B7DJ53_PORTR</name>